<dbReference type="InterPro" id="IPR050951">
    <property type="entry name" value="Retrovirus_Pol_polyprotein"/>
</dbReference>
<keyword evidence="1" id="KW-0863">Zinc-finger</keyword>
<evidence type="ECO:0000256" key="1">
    <source>
        <dbReference type="PROSITE-ProRule" id="PRU00047"/>
    </source>
</evidence>
<organism evidence="5 6">
    <name type="scientific">Temnothorax curvispinosus</name>
    <dbReference type="NCBI Taxonomy" id="300111"/>
    <lineage>
        <taxon>Eukaryota</taxon>
        <taxon>Metazoa</taxon>
        <taxon>Ecdysozoa</taxon>
        <taxon>Arthropoda</taxon>
        <taxon>Hexapoda</taxon>
        <taxon>Insecta</taxon>
        <taxon>Pterygota</taxon>
        <taxon>Neoptera</taxon>
        <taxon>Endopterygota</taxon>
        <taxon>Hymenoptera</taxon>
        <taxon>Apocrita</taxon>
        <taxon>Aculeata</taxon>
        <taxon>Formicoidea</taxon>
        <taxon>Formicidae</taxon>
        <taxon>Myrmicinae</taxon>
        <taxon>Temnothorax</taxon>
    </lineage>
</organism>
<dbReference type="CDD" id="cd01647">
    <property type="entry name" value="RT_LTR"/>
    <property type="match status" value="1"/>
</dbReference>
<dbReference type="Gene3D" id="3.30.70.270">
    <property type="match status" value="1"/>
</dbReference>
<reference evidence="6" key="1">
    <citation type="submission" date="2025-08" db="UniProtKB">
        <authorList>
            <consortium name="RefSeq"/>
        </authorList>
    </citation>
    <scope>IDENTIFICATION</scope>
    <source>
        <tissue evidence="6">Whole body</tissue>
    </source>
</reference>
<dbReference type="GO" id="GO:0003676">
    <property type="term" value="F:nucleic acid binding"/>
    <property type="evidence" value="ECO:0007669"/>
    <property type="project" value="InterPro"/>
</dbReference>
<dbReference type="SUPFAM" id="SSF56672">
    <property type="entry name" value="DNA/RNA polymerases"/>
    <property type="match status" value="1"/>
</dbReference>
<feature type="compositionally biased region" description="Basic and acidic residues" evidence="2">
    <location>
        <begin position="143"/>
        <end position="157"/>
    </location>
</feature>
<dbReference type="Proteomes" id="UP000504618">
    <property type="component" value="Unplaced"/>
</dbReference>
<evidence type="ECO:0000259" key="4">
    <source>
        <dbReference type="PROSITE" id="PS50878"/>
    </source>
</evidence>
<evidence type="ECO:0000256" key="2">
    <source>
        <dbReference type="SAM" id="MobiDB-lite"/>
    </source>
</evidence>
<feature type="domain" description="Reverse transcriptase" evidence="4">
    <location>
        <begin position="636"/>
        <end position="810"/>
    </location>
</feature>
<dbReference type="GO" id="GO:0008270">
    <property type="term" value="F:zinc ion binding"/>
    <property type="evidence" value="ECO:0007669"/>
    <property type="project" value="UniProtKB-KW"/>
</dbReference>
<keyword evidence="5" id="KW-1185">Reference proteome</keyword>
<dbReference type="GO" id="GO:0071897">
    <property type="term" value="P:DNA biosynthetic process"/>
    <property type="evidence" value="ECO:0007669"/>
    <property type="project" value="UniProtKB-ARBA"/>
</dbReference>
<feature type="domain" description="CCHC-type" evidence="3">
    <location>
        <begin position="400"/>
        <end position="416"/>
    </location>
</feature>
<evidence type="ECO:0000313" key="6">
    <source>
        <dbReference type="RefSeq" id="XP_024892049.1"/>
    </source>
</evidence>
<gene>
    <name evidence="6" type="primary">LOC112467597</name>
</gene>
<dbReference type="AlphaFoldDB" id="A0A6J1RAK1"/>
<protein>
    <submittedName>
        <fullName evidence="6">Uncharacterized protein K02A2.6-like</fullName>
    </submittedName>
</protein>
<name>A0A6J1RAK1_9HYME</name>
<feature type="compositionally biased region" description="Acidic residues" evidence="2">
    <location>
        <begin position="104"/>
        <end position="122"/>
    </location>
</feature>
<dbReference type="OrthoDB" id="7693469at2759"/>
<dbReference type="PANTHER" id="PTHR37984">
    <property type="entry name" value="PROTEIN CBG26694"/>
    <property type="match status" value="1"/>
</dbReference>
<feature type="non-terminal residue" evidence="6">
    <location>
        <position position="814"/>
    </location>
</feature>
<feature type="compositionally biased region" description="Basic residues" evidence="2">
    <location>
        <begin position="347"/>
        <end position="363"/>
    </location>
</feature>
<dbReference type="PANTHER" id="PTHR37984:SF5">
    <property type="entry name" value="PROTEIN NYNRIN-LIKE"/>
    <property type="match status" value="1"/>
</dbReference>
<dbReference type="Gene3D" id="3.10.10.10">
    <property type="entry name" value="HIV Type 1 Reverse Transcriptase, subunit A, domain 1"/>
    <property type="match status" value="1"/>
</dbReference>
<dbReference type="InterPro" id="IPR001878">
    <property type="entry name" value="Znf_CCHC"/>
</dbReference>
<evidence type="ECO:0000313" key="5">
    <source>
        <dbReference type="Proteomes" id="UP000504618"/>
    </source>
</evidence>
<dbReference type="GeneID" id="112467597"/>
<feature type="region of interest" description="Disordered" evidence="2">
    <location>
        <begin position="1"/>
        <end position="50"/>
    </location>
</feature>
<dbReference type="Gene3D" id="4.10.60.10">
    <property type="entry name" value="Zinc finger, CCHC-type"/>
    <property type="match status" value="1"/>
</dbReference>
<dbReference type="PROSITE" id="PS50158">
    <property type="entry name" value="ZF_CCHC"/>
    <property type="match status" value="2"/>
</dbReference>
<keyword evidence="1" id="KW-0862">Zinc</keyword>
<dbReference type="PROSITE" id="PS50878">
    <property type="entry name" value="RT_POL"/>
    <property type="match status" value="1"/>
</dbReference>
<evidence type="ECO:0000259" key="3">
    <source>
        <dbReference type="PROSITE" id="PS50158"/>
    </source>
</evidence>
<proteinExistence type="predicted"/>
<accession>A0A6J1RAK1</accession>
<dbReference type="InterPro" id="IPR043502">
    <property type="entry name" value="DNA/RNA_pol_sf"/>
</dbReference>
<feature type="region of interest" description="Disordered" evidence="2">
    <location>
        <begin position="99"/>
        <end position="161"/>
    </location>
</feature>
<feature type="domain" description="CCHC-type" evidence="3">
    <location>
        <begin position="378"/>
        <end position="394"/>
    </location>
</feature>
<dbReference type="RefSeq" id="XP_024892049.1">
    <property type="nucleotide sequence ID" value="XM_025036281.1"/>
</dbReference>
<dbReference type="SMART" id="SM00343">
    <property type="entry name" value="ZnF_C2HC"/>
    <property type="match status" value="2"/>
</dbReference>
<keyword evidence="1" id="KW-0479">Metal-binding</keyword>
<dbReference type="Pfam" id="PF00078">
    <property type="entry name" value="RVT_1"/>
    <property type="match status" value="1"/>
</dbReference>
<dbReference type="SUPFAM" id="SSF57756">
    <property type="entry name" value="Retrovirus zinc finger-like domains"/>
    <property type="match status" value="1"/>
</dbReference>
<dbReference type="InterPro" id="IPR036875">
    <property type="entry name" value="Znf_CCHC_sf"/>
</dbReference>
<dbReference type="InterPro" id="IPR000477">
    <property type="entry name" value="RT_dom"/>
</dbReference>
<dbReference type="Pfam" id="PF00098">
    <property type="entry name" value="zf-CCHC"/>
    <property type="match status" value="1"/>
</dbReference>
<dbReference type="InterPro" id="IPR043128">
    <property type="entry name" value="Rev_trsase/Diguanyl_cyclase"/>
</dbReference>
<feature type="compositionally biased region" description="Basic and acidic residues" evidence="2">
    <location>
        <begin position="35"/>
        <end position="44"/>
    </location>
</feature>
<feature type="region of interest" description="Disordered" evidence="2">
    <location>
        <begin position="344"/>
        <end position="370"/>
    </location>
</feature>
<sequence>MASSAGNAGKGDTATNETTKKTEQHALSSTNSKIGLREKHKATDDTNSEMHNLRNDDVLVADSAVSIDAMTKNQLVERLRQLKLPVTELKATLRERLRAATQEDVSDEDVSDEDVSDEEVSEDTVLHCDEDEGETPAVGHSGGRHDRGSLSTARRDATPPSRYNRMHYEEREPNPHGVRTGQLVLTYKDVEDALTLFSGDGTQNVGRWFTSFEETADLCRWTDVQKIIYAKRLLRGSAKLFVNFECQVQSYGALKKALIKEFGKTMNSRQVHKEVSAVSKKLDETYQAYVYRVLELASHTEMEIEAKIQYIIDGVKDEEINKSILYGATTIKELRQRFAQYEIQKSNRSKARQHSQAQSKKKPASNAGQTTTATAGKRCFNCGDTKHLGKECPNKAKGSKCYSCGEFGHIAAKCPKGADSANKDTTPVRVDALRSHSDKKTYKKVNILGKDVTAVYVHLGAPPIRHEITKFNGVGAFNRSTLGRFTADVSIDGILFTLDINIVPDDYTGHDLIIGGELSDLTEIRIRKRQAVIRKLNDDESKTTTEDANWAEVLCIGVQDNEEKEAKAQVTLNHVENSNIRECVRKLVEDYQPRKIKDSGVKMRLILKDEIPVHQNPRRLSAEQRNAVRKIIDEWIEKGIIRPSNSEYASPIVLVKKKDGTWRLCVDYRGINRKIVRVRQPFPLIENQLDELTDDEVYCVLDLKDGFFHVPLDEDSIRHTAFVTPDGQYEFLMAPFGLCNSPAAFQQLMRAIFKMVKTYLDDVIISAKNEKECLAKLEQVLNVARDYGLRINRKKCKLLVRRVEYLGHIVEAGT</sequence>